<dbReference type="RefSeq" id="WP_014438258.1">
    <property type="nucleotide sequence ID" value="NC_017080.1"/>
</dbReference>
<dbReference type="eggNOG" id="COG1721">
    <property type="taxonomic scope" value="Bacteria"/>
</dbReference>
<organism evidence="2 3">
    <name type="scientific">Phycisphaera mikurensis (strain NBRC 102666 / KCTC 22515 / FYK2301M01)</name>
    <dbReference type="NCBI Taxonomy" id="1142394"/>
    <lineage>
        <taxon>Bacteria</taxon>
        <taxon>Pseudomonadati</taxon>
        <taxon>Planctomycetota</taxon>
        <taxon>Phycisphaerae</taxon>
        <taxon>Phycisphaerales</taxon>
        <taxon>Phycisphaeraceae</taxon>
        <taxon>Phycisphaera</taxon>
    </lineage>
</organism>
<evidence type="ECO:0000313" key="3">
    <source>
        <dbReference type="Proteomes" id="UP000007881"/>
    </source>
</evidence>
<dbReference type="HOGENOM" id="CLU_054927_3_1_0"/>
<reference evidence="2 3" key="1">
    <citation type="submission" date="2012-02" db="EMBL/GenBank/DDBJ databases">
        <title>Complete genome sequence of Phycisphaera mikurensis NBRC 102666.</title>
        <authorList>
            <person name="Ankai A."/>
            <person name="Hosoyama A."/>
            <person name="Terui Y."/>
            <person name="Sekine M."/>
            <person name="Fukai R."/>
            <person name="Kato Y."/>
            <person name="Nakamura S."/>
            <person name="Yamada-Narita S."/>
            <person name="Kawakoshi A."/>
            <person name="Fukunaga Y."/>
            <person name="Yamazaki S."/>
            <person name="Fujita N."/>
        </authorList>
    </citation>
    <scope>NUCLEOTIDE SEQUENCE [LARGE SCALE GENOMIC DNA]</scope>
    <source>
        <strain evidence="3">NBRC 102666 / KCTC 22515 / FYK2301M01</strain>
    </source>
</reference>
<keyword evidence="3" id="KW-1185">Reference proteome</keyword>
<evidence type="ECO:0000259" key="1">
    <source>
        <dbReference type="Pfam" id="PF01882"/>
    </source>
</evidence>
<dbReference type="Pfam" id="PF01882">
    <property type="entry name" value="DUF58"/>
    <property type="match status" value="1"/>
</dbReference>
<dbReference type="InterPro" id="IPR036465">
    <property type="entry name" value="vWFA_dom_sf"/>
</dbReference>
<dbReference type="STRING" id="1142394.PSMK_28890"/>
<proteinExistence type="predicted"/>
<protein>
    <recommendedName>
        <fullName evidence="1">DUF58 domain-containing protein</fullName>
    </recommendedName>
</protein>
<dbReference type="PANTHER" id="PTHR33608:SF7">
    <property type="entry name" value="DUF58 DOMAIN-CONTAINING PROTEIN"/>
    <property type="match status" value="1"/>
</dbReference>
<dbReference type="OrthoDB" id="9780819at2"/>
<evidence type="ECO:0000313" key="2">
    <source>
        <dbReference type="EMBL" id="BAM05048.1"/>
    </source>
</evidence>
<dbReference type="Proteomes" id="UP000007881">
    <property type="component" value="Chromosome"/>
</dbReference>
<accession>I0IIG0</accession>
<feature type="domain" description="DUF58" evidence="1">
    <location>
        <begin position="49"/>
        <end position="296"/>
    </location>
</feature>
<dbReference type="EMBL" id="AP012338">
    <property type="protein sequence ID" value="BAM05048.1"/>
    <property type="molecule type" value="Genomic_DNA"/>
</dbReference>
<sequence>MPERSLHPDPETLRAVEGVELRSRLVVEGLLSGGHRTPLSGVSTEFAQHRPYVAGDDLRHLDWKVLARTDKAHLRQFERESQLELTLAVDRSASMRFAGGAGGAVRPGGRTRPDAWSKFDHAAVLAGTLAHLGTRQRDRVGLVLFDAGVSGGLPPSNASGHAEEVTAALDAAGVAEAEASGGEAAEEDDRGAGLLAAAGRIAGGLGGGGGRRGLVVILADLLDPVAALESALGRLRHGGANHDTLVLQVLDPVELDLGSGPGGDEPAEFVGLEGGGRVGADPRSLRKAYRAAVGEHLAAVGAACTRFGYDHRLMRTDEPPGAQLAAALAQRSSAMRA</sequence>
<dbReference type="KEGG" id="phm:PSMK_28890"/>
<gene>
    <name evidence="2" type="ordered locus">PSMK_28890</name>
</gene>
<name>I0IIG0_PHYMF</name>
<dbReference type="AlphaFoldDB" id="I0IIG0"/>
<dbReference type="PANTHER" id="PTHR33608">
    <property type="entry name" value="BLL2464 PROTEIN"/>
    <property type="match status" value="1"/>
</dbReference>
<dbReference type="Gene3D" id="3.40.50.410">
    <property type="entry name" value="von Willebrand factor, type A domain"/>
    <property type="match status" value="1"/>
</dbReference>
<dbReference type="InterPro" id="IPR002881">
    <property type="entry name" value="DUF58"/>
</dbReference>
<dbReference type="SUPFAM" id="SSF53300">
    <property type="entry name" value="vWA-like"/>
    <property type="match status" value="1"/>
</dbReference>